<evidence type="ECO:0000313" key="3">
    <source>
        <dbReference type="Proteomes" id="UP000305840"/>
    </source>
</evidence>
<dbReference type="EMBL" id="SYVO01000089">
    <property type="protein sequence ID" value="TKG03818.1"/>
    <property type="molecule type" value="Genomic_DNA"/>
</dbReference>
<comment type="caution">
    <text evidence="2">The sequence shown here is derived from an EMBL/GenBank/DDBJ whole genome shotgun (WGS) entry which is preliminary data.</text>
</comment>
<dbReference type="GO" id="GO:0016836">
    <property type="term" value="F:hydro-lyase activity"/>
    <property type="evidence" value="ECO:0007669"/>
    <property type="project" value="InterPro"/>
</dbReference>
<accession>A0A4U2ET50</accession>
<evidence type="ECO:0000259" key="1">
    <source>
        <dbReference type="Pfam" id="PF05683"/>
    </source>
</evidence>
<name>A0A4U2ET50_9VIBR</name>
<dbReference type="AlphaFoldDB" id="A0A4U2ET50"/>
<feature type="domain" description="Fe-S hydro-lyase tartrate dehydratase beta-type catalytic" evidence="1">
    <location>
        <begin position="1"/>
        <end position="27"/>
    </location>
</feature>
<organism evidence="2 3">
    <name type="scientific">Vibrio lentus</name>
    <dbReference type="NCBI Taxonomy" id="136468"/>
    <lineage>
        <taxon>Bacteria</taxon>
        <taxon>Pseudomonadati</taxon>
        <taxon>Pseudomonadota</taxon>
        <taxon>Gammaproteobacteria</taxon>
        <taxon>Vibrionales</taxon>
        <taxon>Vibrionaceae</taxon>
        <taxon>Vibrio</taxon>
    </lineage>
</organism>
<sequence length="43" mass="4733">MEAIYEFEVEDMPVTVAVDSNGVNAHQIGPDTWKVKIAEAEKA</sequence>
<protein>
    <recommendedName>
        <fullName evidence="1">Fe-S hydro-lyase tartrate dehydratase beta-type catalytic domain-containing protein</fullName>
    </recommendedName>
</protein>
<dbReference type="RefSeq" id="WP_133154912.1">
    <property type="nucleotide sequence ID" value="NZ_SYVO01000089.1"/>
</dbReference>
<dbReference type="Pfam" id="PF05683">
    <property type="entry name" value="Fumerase_C"/>
    <property type="match status" value="1"/>
</dbReference>
<dbReference type="PANTHER" id="PTHR43351">
    <property type="entry name" value="L(+)-TARTRATE DEHYDRATASE SUBUNIT BETA"/>
    <property type="match status" value="1"/>
</dbReference>
<feature type="non-terminal residue" evidence="2">
    <location>
        <position position="1"/>
    </location>
</feature>
<gene>
    <name evidence="2" type="ORF">FCV91_20675</name>
</gene>
<proteinExistence type="predicted"/>
<dbReference type="InterPro" id="IPR004647">
    <property type="entry name" value="Fe-S_hydro-lyase_TtdB-typ_cat"/>
</dbReference>
<reference evidence="2 3" key="1">
    <citation type="submission" date="2019-04" db="EMBL/GenBank/DDBJ databases">
        <title>A reverse ecology approach based on a biological definition of microbial populations.</title>
        <authorList>
            <person name="Arevalo P."/>
            <person name="Vaninsberghe D."/>
            <person name="Elsherbini J."/>
            <person name="Gore J."/>
            <person name="Polz M."/>
        </authorList>
    </citation>
    <scope>NUCLEOTIDE SEQUENCE [LARGE SCALE GENOMIC DNA]</scope>
    <source>
        <strain evidence="2 3">10N.222.48.A1</strain>
    </source>
</reference>
<dbReference type="Proteomes" id="UP000305840">
    <property type="component" value="Unassembled WGS sequence"/>
</dbReference>
<evidence type="ECO:0000313" key="2">
    <source>
        <dbReference type="EMBL" id="TKG03818.1"/>
    </source>
</evidence>
<dbReference type="PANTHER" id="PTHR43351:SF2">
    <property type="entry name" value="L(+)-TARTRATE DEHYDRATASE SUBUNIT BETA-RELATED"/>
    <property type="match status" value="1"/>
</dbReference>